<keyword evidence="7" id="KW-0969">Cilium</keyword>
<comment type="subcellular location">
    <subcellularLocation>
        <location evidence="1 6">Cytoplasm</location>
        <location evidence="1 6">Cytosol</location>
    </subcellularLocation>
</comment>
<sequence>MINLPYQKYQQTQLQTAPPAQLLLMLYDGAIRFVRIGISGIEEQDYEKANTYLCKAQAVIHELIAALNYDYPIAKTLHRVYEYMVYQLIQANMKKSTVPAKEILSHLQELREAWDTASKSLNNAEQNNE</sequence>
<keyword evidence="5" id="KW-0143">Chaperone</keyword>
<evidence type="ECO:0000256" key="4">
    <source>
        <dbReference type="ARBA" id="ARBA00022795"/>
    </source>
</evidence>
<dbReference type="InterPro" id="IPR036584">
    <property type="entry name" value="FliS_sf"/>
</dbReference>
<keyword evidence="7" id="KW-0282">Flagellum</keyword>
<dbReference type="Gene3D" id="1.20.120.340">
    <property type="entry name" value="Flagellar protein FliS"/>
    <property type="match status" value="1"/>
</dbReference>
<dbReference type="GO" id="GO:0005829">
    <property type="term" value="C:cytosol"/>
    <property type="evidence" value="ECO:0007669"/>
    <property type="project" value="UniProtKB-SubCell"/>
</dbReference>
<comment type="caution">
    <text evidence="7">The sequence shown here is derived from an EMBL/GenBank/DDBJ whole genome shotgun (WGS) entry which is preliminary data.</text>
</comment>
<dbReference type="EMBL" id="WUBI01000004">
    <property type="protein sequence ID" value="MWV46613.1"/>
    <property type="molecule type" value="Genomic_DNA"/>
</dbReference>
<reference evidence="7 8" key="1">
    <citation type="submission" date="2019-12" db="EMBL/GenBank/DDBJ databases">
        <title>Paenibacillus sp. nov., an endophytic bacterium isolated from the stem of Dendrobium.</title>
        <authorList>
            <person name="Zhao R."/>
        </authorList>
    </citation>
    <scope>NUCLEOTIDE SEQUENCE [LARGE SCALE GENOMIC DNA]</scope>
    <source>
        <strain evidence="7 8">HJL G12</strain>
    </source>
</reference>
<dbReference type="InterPro" id="IPR003713">
    <property type="entry name" value="FliS"/>
</dbReference>
<organism evidence="7 8">
    <name type="scientific">Paenibacillus dendrobii</name>
    <dbReference type="NCBI Taxonomy" id="2691084"/>
    <lineage>
        <taxon>Bacteria</taxon>
        <taxon>Bacillati</taxon>
        <taxon>Bacillota</taxon>
        <taxon>Bacilli</taxon>
        <taxon>Bacillales</taxon>
        <taxon>Paenibacillaceae</taxon>
        <taxon>Paenibacillus</taxon>
    </lineage>
</organism>
<evidence type="ECO:0000313" key="8">
    <source>
        <dbReference type="Proteomes" id="UP000460318"/>
    </source>
</evidence>
<dbReference type="NCBIfam" id="TIGR00208">
    <property type="entry name" value="fliS"/>
    <property type="match status" value="1"/>
</dbReference>
<keyword evidence="7" id="KW-0966">Cell projection</keyword>
<gene>
    <name evidence="7" type="primary">fliS</name>
    <name evidence="7" type="ORF">GRF59_23680</name>
</gene>
<name>A0A7X3LKI0_9BACL</name>
<dbReference type="PIRSF" id="PIRSF039090">
    <property type="entry name" value="Flis"/>
    <property type="match status" value="1"/>
</dbReference>
<proteinExistence type="inferred from homology"/>
<dbReference type="GO" id="GO:0044780">
    <property type="term" value="P:bacterial-type flagellum assembly"/>
    <property type="evidence" value="ECO:0007669"/>
    <property type="project" value="InterPro"/>
</dbReference>
<dbReference type="PANTHER" id="PTHR34773:SF1">
    <property type="entry name" value="FLAGELLAR SECRETION CHAPERONE FLIS"/>
    <property type="match status" value="1"/>
</dbReference>
<evidence type="ECO:0000256" key="3">
    <source>
        <dbReference type="ARBA" id="ARBA00022490"/>
    </source>
</evidence>
<dbReference type="GO" id="GO:0071973">
    <property type="term" value="P:bacterial-type flagellum-dependent cell motility"/>
    <property type="evidence" value="ECO:0007669"/>
    <property type="project" value="TreeGrafter"/>
</dbReference>
<dbReference type="CDD" id="cd16098">
    <property type="entry name" value="FliS"/>
    <property type="match status" value="1"/>
</dbReference>
<evidence type="ECO:0000256" key="6">
    <source>
        <dbReference type="PIRNR" id="PIRNR039090"/>
    </source>
</evidence>
<keyword evidence="8" id="KW-1185">Reference proteome</keyword>
<dbReference type="PANTHER" id="PTHR34773">
    <property type="entry name" value="FLAGELLAR SECRETION CHAPERONE FLIS"/>
    <property type="match status" value="1"/>
</dbReference>
<evidence type="ECO:0000256" key="1">
    <source>
        <dbReference type="ARBA" id="ARBA00004514"/>
    </source>
</evidence>
<protein>
    <recommendedName>
        <fullName evidence="6">Flagellar secretion chaperone FliS</fullName>
    </recommendedName>
</protein>
<keyword evidence="4 6" id="KW-1005">Bacterial flagellum biogenesis</keyword>
<dbReference type="SUPFAM" id="SSF101116">
    <property type="entry name" value="Flagellar export chaperone FliS"/>
    <property type="match status" value="1"/>
</dbReference>
<dbReference type="Pfam" id="PF02561">
    <property type="entry name" value="FliS"/>
    <property type="match status" value="1"/>
</dbReference>
<dbReference type="AlphaFoldDB" id="A0A7X3LKI0"/>
<dbReference type="RefSeq" id="WP_160500180.1">
    <property type="nucleotide sequence ID" value="NZ_WUBI01000004.1"/>
</dbReference>
<comment type="similarity">
    <text evidence="2 6">Belongs to the FliS family.</text>
</comment>
<evidence type="ECO:0000313" key="7">
    <source>
        <dbReference type="EMBL" id="MWV46613.1"/>
    </source>
</evidence>
<evidence type="ECO:0000256" key="2">
    <source>
        <dbReference type="ARBA" id="ARBA00008787"/>
    </source>
</evidence>
<accession>A0A7X3LKI0</accession>
<keyword evidence="3 6" id="KW-0963">Cytoplasm</keyword>
<dbReference type="Proteomes" id="UP000460318">
    <property type="component" value="Unassembled WGS sequence"/>
</dbReference>
<evidence type="ECO:0000256" key="5">
    <source>
        <dbReference type="ARBA" id="ARBA00023186"/>
    </source>
</evidence>